<sequence>MSAHLHTDAAAAPALLSLLRRLRWDDTIRLVLGSDDYYRYRHDHRSSSSSGGGCGGGGGGGHADAQAVQRCDADADGGASAPAAVPSSWPARACRRLRGYMRRSSATRILVHAGALGYTLYVITHPSRHVPCLVTIDGAGAAVAAAQRCFLYESAEGMQLLMRDEMPRWVVFMHAAAGTLLLPLAIAQKESVWSMSFTTHSARPSRPQQTSATPAAAPAAVAGSEHQQAQRLAHAAAARDARRARRRHGVLGFATLLCVGRMVAGGVSLRRYSVFSAGAASSRAGVLNFASAMLIFALPWMVLAPATGITGRQAACAAHAMVGGLLVKAVLAVPFERVLGSVCQSWAGVKITIPRRGGGRTRAGAAGDVCLAVAQHAEAELEAVYYKTVLATTVVFGVWGVVDVVRFVRLARACVAADWQPSSP</sequence>
<keyword evidence="4" id="KW-1185">Reference proteome</keyword>
<evidence type="ECO:0000256" key="1">
    <source>
        <dbReference type="SAM" id="MobiDB-lite"/>
    </source>
</evidence>
<keyword evidence="2" id="KW-0812">Transmembrane</keyword>
<comment type="caution">
    <text evidence="3">The sequence shown here is derived from an EMBL/GenBank/DDBJ whole genome shotgun (WGS) entry which is preliminary data.</text>
</comment>
<organism evidence="3 4">
    <name type="scientific">Novymonas esmeraldas</name>
    <dbReference type="NCBI Taxonomy" id="1808958"/>
    <lineage>
        <taxon>Eukaryota</taxon>
        <taxon>Discoba</taxon>
        <taxon>Euglenozoa</taxon>
        <taxon>Kinetoplastea</taxon>
        <taxon>Metakinetoplastina</taxon>
        <taxon>Trypanosomatida</taxon>
        <taxon>Trypanosomatidae</taxon>
        <taxon>Novymonas</taxon>
    </lineage>
</organism>
<accession>A0AAW0EQZ3</accession>
<dbReference type="EMBL" id="JAECZO010000050">
    <property type="protein sequence ID" value="KAK7195228.1"/>
    <property type="molecule type" value="Genomic_DNA"/>
</dbReference>
<evidence type="ECO:0000313" key="4">
    <source>
        <dbReference type="Proteomes" id="UP001430356"/>
    </source>
</evidence>
<keyword evidence="2" id="KW-1133">Transmembrane helix</keyword>
<feature type="compositionally biased region" description="Polar residues" evidence="1">
    <location>
        <begin position="199"/>
        <end position="211"/>
    </location>
</feature>
<feature type="transmembrane region" description="Helical" evidence="2">
    <location>
        <begin position="169"/>
        <end position="187"/>
    </location>
</feature>
<gene>
    <name evidence="3" type="ORF">NESM_000447900</name>
</gene>
<dbReference type="AlphaFoldDB" id="A0AAW0EQZ3"/>
<name>A0AAW0EQZ3_9TRYP</name>
<dbReference type="Proteomes" id="UP001430356">
    <property type="component" value="Unassembled WGS sequence"/>
</dbReference>
<proteinExistence type="predicted"/>
<keyword evidence="2" id="KW-0472">Membrane</keyword>
<protein>
    <submittedName>
        <fullName evidence="3">Uncharacterized protein</fullName>
    </submittedName>
</protein>
<feature type="transmembrane region" description="Helical" evidence="2">
    <location>
        <begin position="105"/>
        <end position="123"/>
    </location>
</feature>
<feature type="transmembrane region" description="Helical" evidence="2">
    <location>
        <begin position="289"/>
        <end position="309"/>
    </location>
</feature>
<reference evidence="3 4" key="1">
    <citation type="journal article" date="2021" name="MBio">
        <title>A New Model Trypanosomatid, Novymonas esmeraldas: Genomic Perception of Its 'Candidatus Pandoraea novymonadis' Endosymbiont.</title>
        <authorList>
            <person name="Zakharova A."/>
            <person name="Saura A."/>
            <person name="Butenko A."/>
            <person name="Podesvova L."/>
            <person name="Warmusova S."/>
            <person name="Kostygov A.Y."/>
            <person name="Nenarokova A."/>
            <person name="Lukes J."/>
            <person name="Opperdoes F.R."/>
            <person name="Yurchenko V."/>
        </authorList>
    </citation>
    <scope>NUCLEOTIDE SEQUENCE [LARGE SCALE GENOMIC DNA]</scope>
    <source>
        <strain evidence="3 4">E262AT.01</strain>
    </source>
</reference>
<evidence type="ECO:0000313" key="3">
    <source>
        <dbReference type="EMBL" id="KAK7195228.1"/>
    </source>
</evidence>
<evidence type="ECO:0000256" key="2">
    <source>
        <dbReference type="SAM" id="Phobius"/>
    </source>
</evidence>
<feature type="region of interest" description="Disordered" evidence="1">
    <location>
        <begin position="199"/>
        <end position="220"/>
    </location>
</feature>
<feature type="transmembrane region" description="Helical" evidence="2">
    <location>
        <begin position="249"/>
        <end position="269"/>
    </location>
</feature>